<evidence type="ECO:0000256" key="2">
    <source>
        <dbReference type="ARBA" id="ARBA00022475"/>
    </source>
</evidence>
<keyword evidence="3 6" id="KW-0812">Transmembrane</keyword>
<proteinExistence type="predicted"/>
<comment type="subcellular location">
    <subcellularLocation>
        <location evidence="1">Cell membrane</location>
        <topology evidence="1">Multi-pass membrane protein</topology>
    </subcellularLocation>
</comment>
<evidence type="ECO:0000256" key="1">
    <source>
        <dbReference type="ARBA" id="ARBA00004651"/>
    </source>
</evidence>
<dbReference type="Proteomes" id="UP000823824">
    <property type="component" value="Unassembled WGS sequence"/>
</dbReference>
<feature type="transmembrane region" description="Helical" evidence="6">
    <location>
        <begin position="175"/>
        <end position="195"/>
    </location>
</feature>
<feature type="transmembrane region" description="Helical" evidence="6">
    <location>
        <begin position="70"/>
        <end position="87"/>
    </location>
</feature>
<dbReference type="InterPro" id="IPR001123">
    <property type="entry name" value="LeuE-type"/>
</dbReference>
<dbReference type="EMBL" id="DWZJ01000061">
    <property type="protein sequence ID" value="HJB13521.1"/>
    <property type="molecule type" value="Genomic_DNA"/>
</dbReference>
<feature type="transmembrane region" description="Helical" evidence="6">
    <location>
        <begin position="108"/>
        <end position="132"/>
    </location>
</feature>
<evidence type="ECO:0000256" key="6">
    <source>
        <dbReference type="SAM" id="Phobius"/>
    </source>
</evidence>
<reference evidence="7" key="2">
    <citation type="submission" date="2021-04" db="EMBL/GenBank/DDBJ databases">
        <authorList>
            <person name="Gilroy R."/>
        </authorList>
    </citation>
    <scope>NUCLEOTIDE SEQUENCE</scope>
    <source>
        <strain evidence="7">ChiBcec18-1249</strain>
    </source>
</reference>
<comment type="caution">
    <text evidence="7">The sequence shown here is derived from an EMBL/GenBank/DDBJ whole genome shotgun (WGS) entry which is preliminary data.</text>
</comment>
<name>A0A9D2RS97_9FIRM</name>
<keyword evidence="4 6" id="KW-1133">Transmembrane helix</keyword>
<feature type="transmembrane region" description="Helical" evidence="6">
    <location>
        <begin position="138"/>
        <end position="163"/>
    </location>
</feature>
<organism evidence="7 8">
    <name type="scientific">Candidatus Oscillibacter excrementigallinarum</name>
    <dbReference type="NCBI Taxonomy" id="2838716"/>
    <lineage>
        <taxon>Bacteria</taxon>
        <taxon>Bacillati</taxon>
        <taxon>Bacillota</taxon>
        <taxon>Clostridia</taxon>
        <taxon>Eubacteriales</taxon>
        <taxon>Oscillospiraceae</taxon>
        <taxon>Oscillibacter</taxon>
    </lineage>
</organism>
<keyword evidence="2" id="KW-1003">Cell membrane</keyword>
<dbReference type="PANTHER" id="PTHR30086:SF20">
    <property type="entry name" value="ARGININE EXPORTER PROTEIN ARGO-RELATED"/>
    <property type="match status" value="1"/>
</dbReference>
<dbReference type="GO" id="GO:0033228">
    <property type="term" value="P:cysteine export across plasma membrane"/>
    <property type="evidence" value="ECO:0007669"/>
    <property type="project" value="TreeGrafter"/>
</dbReference>
<accession>A0A9D2RS97</accession>
<feature type="transmembrane region" description="Helical" evidence="6">
    <location>
        <begin position="41"/>
        <end position="64"/>
    </location>
</feature>
<evidence type="ECO:0000313" key="7">
    <source>
        <dbReference type="EMBL" id="HJB13521.1"/>
    </source>
</evidence>
<keyword evidence="5 6" id="KW-0472">Membrane</keyword>
<dbReference type="AlphaFoldDB" id="A0A9D2RS97"/>
<dbReference type="PANTHER" id="PTHR30086">
    <property type="entry name" value="ARGININE EXPORTER PROTEIN ARGO"/>
    <property type="match status" value="1"/>
</dbReference>
<sequence length="197" mass="21512">MTAVYLDLAAYACATTFSPGPNNILLLSSTSRFGFRRCLPLIFGIWGGLVTIMLLCGFCCAWLGELVPQIVPIAKYVGAAYILYLAYRTFMRSPGSSDTDKASKPLTCVNGFLLQFLNVKILMLGIAAYSGYILPHGFSVPAVLCFALIMAACAGTGNLIWATLGRLILPLYNRYYKVVNVVMALLLLWCAWKIVSI</sequence>
<reference evidence="7" key="1">
    <citation type="journal article" date="2021" name="PeerJ">
        <title>Extensive microbial diversity within the chicken gut microbiome revealed by metagenomics and culture.</title>
        <authorList>
            <person name="Gilroy R."/>
            <person name="Ravi A."/>
            <person name="Getino M."/>
            <person name="Pursley I."/>
            <person name="Horton D.L."/>
            <person name="Alikhan N.F."/>
            <person name="Baker D."/>
            <person name="Gharbi K."/>
            <person name="Hall N."/>
            <person name="Watson M."/>
            <person name="Adriaenssens E.M."/>
            <person name="Foster-Nyarko E."/>
            <person name="Jarju S."/>
            <person name="Secka A."/>
            <person name="Antonio M."/>
            <person name="Oren A."/>
            <person name="Chaudhuri R.R."/>
            <person name="La Ragione R."/>
            <person name="Hildebrand F."/>
            <person name="Pallen M.J."/>
        </authorList>
    </citation>
    <scope>NUCLEOTIDE SEQUENCE</scope>
    <source>
        <strain evidence="7">ChiBcec18-1249</strain>
    </source>
</reference>
<dbReference type="Pfam" id="PF01810">
    <property type="entry name" value="LysE"/>
    <property type="match status" value="1"/>
</dbReference>
<dbReference type="GO" id="GO:0015171">
    <property type="term" value="F:amino acid transmembrane transporter activity"/>
    <property type="evidence" value="ECO:0007669"/>
    <property type="project" value="TreeGrafter"/>
</dbReference>
<evidence type="ECO:0000256" key="5">
    <source>
        <dbReference type="ARBA" id="ARBA00023136"/>
    </source>
</evidence>
<protein>
    <submittedName>
        <fullName evidence="7">LysE family transporter</fullName>
    </submittedName>
</protein>
<dbReference type="GO" id="GO:0005886">
    <property type="term" value="C:plasma membrane"/>
    <property type="evidence" value="ECO:0007669"/>
    <property type="project" value="UniProtKB-SubCell"/>
</dbReference>
<evidence type="ECO:0000256" key="3">
    <source>
        <dbReference type="ARBA" id="ARBA00022692"/>
    </source>
</evidence>
<evidence type="ECO:0000256" key="4">
    <source>
        <dbReference type="ARBA" id="ARBA00022989"/>
    </source>
</evidence>
<gene>
    <name evidence="7" type="ORF">H9787_07400</name>
</gene>
<evidence type="ECO:0000313" key="8">
    <source>
        <dbReference type="Proteomes" id="UP000823824"/>
    </source>
</evidence>